<comment type="subunit">
    <text evidence="9">Microtubule inner protein component of sperm flagellar doublet microtubules.</text>
</comment>
<dbReference type="PANTHER" id="PTHR14517:SF6">
    <property type="entry name" value="RE41410P"/>
    <property type="match status" value="1"/>
</dbReference>
<comment type="similarity">
    <text evidence="2">Belongs to the RIB43A family.</text>
</comment>
<proteinExistence type="inferred from homology"/>
<gene>
    <name evidence="11" type="ORF">TeGR_g13525</name>
</gene>
<keyword evidence="8" id="KW-0966">Cell projection</keyword>
<dbReference type="Pfam" id="PF05914">
    <property type="entry name" value="RIB43A"/>
    <property type="match status" value="1"/>
</dbReference>
<evidence type="ECO:0000256" key="6">
    <source>
        <dbReference type="ARBA" id="ARBA00023069"/>
    </source>
</evidence>
<feature type="coiled-coil region" evidence="10">
    <location>
        <begin position="165"/>
        <end position="221"/>
    </location>
</feature>
<keyword evidence="3" id="KW-0963">Cytoplasm</keyword>
<dbReference type="EMBL" id="BRYB01006380">
    <property type="protein sequence ID" value="GMI56225.1"/>
    <property type="molecule type" value="Genomic_DNA"/>
</dbReference>
<reference evidence="11 12" key="1">
    <citation type="journal article" date="2023" name="Commun. Biol.">
        <title>Genome analysis of Parmales, the sister group of diatoms, reveals the evolutionary specialization of diatoms from phago-mixotrophs to photoautotrophs.</title>
        <authorList>
            <person name="Ban H."/>
            <person name="Sato S."/>
            <person name="Yoshikawa S."/>
            <person name="Yamada K."/>
            <person name="Nakamura Y."/>
            <person name="Ichinomiya M."/>
            <person name="Sato N."/>
            <person name="Blanc-Mathieu R."/>
            <person name="Endo H."/>
            <person name="Kuwata A."/>
            <person name="Ogata H."/>
        </authorList>
    </citation>
    <scope>NUCLEOTIDE SEQUENCE [LARGE SCALE GENOMIC DNA]</scope>
</reference>
<name>A0ABQ6NDX6_9STRA</name>
<evidence type="ECO:0000313" key="11">
    <source>
        <dbReference type="EMBL" id="GMI56225.1"/>
    </source>
</evidence>
<evidence type="ECO:0000256" key="5">
    <source>
        <dbReference type="ARBA" id="ARBA00023054"/>
    </source>
</evidence>
<organism evidence="11 12">
    <name type="scientific">Tetraparma gracilis</name>
    <dbReference type="NCBI Taxonomy" id="2962635"/>
    <lineage>
        <taxon>Eukaryota</taxon>
        <taxon>Sar</taxon>
        <taxon>Stramenopiles</taxon>
        <taxon>Ochrophyta</taxon>
        <taxon>Bolidophyceae</taxon>
        <taxon>Parmales</taxon>
        <taxon>Triparmaceae</taxon>
        <taxon>Tetraparma</taxon>
    </lineage>
</organism>
<sequence>MDKEEARIAAMRARAAARTDRFLNARVRTMGVDKEGLDRQIAEKKAAKEAERQANVDQAAYDQEIFRILESNEEQRRAEKMESMNQLRQDLLAHAQEPKNSCEKGGDPIDAEQCSFGAAQYFAGEDKQAQERKRLQQAQMRQWTTQQMAEKNARSTEEKEDAMRYQQYLNAVNGMRAEIEANEQKRVRDDRLTVRQLNEMRAAEKAELRKAEQELNDFMNNREFEHVKSDPFINEETEMSQSTLASYRVRPDHFKGFNKAQTMYIYKKNEELVGDHKEMKAEEARVEAGWASHTEQVVRLMEQAEQQQKDMANQVEMLQDADIQAQREELKYKTELSRRDKYGAITEGFFDGFGTSCR</sequence>
<keyword evidence="12" id="KW-1185">Reference proteome</keyword>
<evidence type="ECO:0000256" key="10">
    <source>
        <dbReference type="SAM" id="Coils"/>
    </source>
</evidence>
<keyword evidence="5 10" id="KW-0175">Coiled coil</keyword>
<evidence type="ECO:0000256" key="3">
    <source>
        <dbReference type="ARBA" id="ARBA00022490"/>
    </source>
</evidence>
<evidence type="ECO:0008006" key="13">
    <source>
        <dbReference type="Google" id="ProtNLM"/>
    </source>
</evidence>
<comment type="caution">
    <text evidence="11">The sequence shown here is derived from an EMBL/GenBank/DDBJ whole genome shotgun (WGS) entry which is preliminary data.</text>
</comment>
<keyword evidence="4" id="KW-0282">Flagellum</keyword>
<dbReference type="PANTHER" id="PTHR14517">
    <property type="entry name" value="RIB43A-RELATED"/>
    <property type="match status" value="1"/>
</dbReference>
<evidence type="ECO:0000256" key="8">
    <source>
        <dbReference type="ARBA" id="ARBA00023273"/>
    </source>
</evidence>
<keyword evidence="6" id="KW-0969">Cilium</keyword>
<accession>A0ABQ6NDX6</accession>
<evidence type="ECO:0000313" key="12">
    <source>
        <dbReference type="Proteomes" id="UP001165060"/>
    </source>
</evidence>
<dbReference type="InterPro" id="IPR008805">
    <property type="entry name" value="RIB43A"/>
</dbReference>
<dbReference type="Proteomes" id="UP001165060">
    <property type="component" value="Unassembled WGS sequence"/>
</dbReference>
<evidence type="ECO:0000256" key="1">
    <source>
        <dbReference type="ARBA" id="ARBA00004611"/>
    </source>
</evidence>
<keyword evidence="7" id="KW-0206">Cytoskeleton</keyword>
<evidence type="ECO:0000256" key="4">
    <source>
        <dbReference type="ARBA" id="ARBA00022846"/>
    </source>
</evidence>
<protein>
    <recommendedName>
        <fullName evidence="13">RIB43A-like with coiled-coils protein 1</fullName>
    </recommendedName>
</protein>
<evidence type="ECO:0000256" key="7">
    <source>
        <dbReference type="ARBA" id="ARBA00023212"/>
    </source>
</evidence>
<comment type="subcellular location">
    <subcellularLocation>
        <location evidence="1">Cytoplasm</location>
        <location evidence="1">Cytoskeleton</location>
        <location evidence="1">Flagellum axoneme</location>
    </subcellularLocation>
</comment>
<evidence type="ECO:0000256" key="2">
    <source>
        <dbReference type="ARBA" id="ARBA00006875"/>
    </source>
</evidence>
<evidence type="ECO:0000256" key="9">
    <source>
        <dbReference type="ARBA" id="ARBA00046435"/>
    </source>
</evidence>